<dbReference type="InterPro" id="IPR050600">
    <property type="entry name" value="SETD3_SETD6_MTase"/>
</dbReference>
<comment type="caution">
    <text evidence="2">The sequence shown here is derived from an EMBL/GenBank/DDBJ whole genome shotgun (WGS) entry which is preliminary data.</text>
</comment>
<dbReference type="EMBL" id="JXNT01000006">
    <property type="protein sequence ID" value="ODM18431.1"/>
    <property type="molecule type" value="Genomic_DNA"/>
</dbReference>
<feature type="domain" description="SET" evidence="1">
    <location>
        <begin position="26"/>
        <end position="261"/>
    </location>
</feature>
<dbReference type="VEuPathDB" id="FungiDB:SI65_06302"/>
<dbReference type="PANTHER" id="PTHR13271:SF137">
    <property type="entry name" value="SET DOMAIN-CONTAINING PROTEIN"/>
    <property type="match status" value="1"/>
</dbReference>
<dbReference type="SMART" id="SM00317">
    <property type="entry name" value="SET"/>
    <property type="match status" value="1"/>
</dbReference>
<keyword evidence="3" id="KW-1185">Reference proteome</keyword>
<name>A0A1E3BCD3_ASPCR</name>
<dbReference type="PANTHER" id="PTHR13271">
    <property type="entry name" value="UNCHARACTERIZED PUTATIVE METHYLTRANSFERASE"/>
    <property type="match status" value="1"/>
</dbReference>
<dbReference type="PROSITE" id="PS50280">
    <property type="entry name" value="SET"/>
    <property type="match status" value="1"/>
</dbReference>
<dbReference type="InterPro" id="IPR046341">
    <property type="entry name" value="SET_dom_sf"/>
</dbReference>
<dbReference type="OrthoDB" id="341421at2759"/>
<dbReference type="AlphaFoldDB" id="A0A1E3BCD3"/>
<evidence type="ECO:0000259" key="1">
    <source>
        <dbReference type="PROSITE" id="PS50280"/>
    </source>
</evidence>
<sequence length="411" mass="47535">MKPTWWPGEQHESFTEWAVSQGITPNGVTPARFPGRGLGMIATRNIKKGETLLRVPLEAMFTINCVPESFSSKFPEGTPVHALFAAFFTNGNAEDLQKYNLWRNTWPSRQDFQDSMPIVWPEFLRGSNPDQTLLPPSISGTLNTFQKRKAEYPYDSSHQNLLPQQEKRLQDAWGKVISVFPDTDWETFSYHWLIVNTRSFHYLMPGEEPPEDRNDAMALLPFADYFNHSDVIDDVKFNGKEYVFRATESYDEGEEVYMSYGPHPNDFLFAEYGFFLDKNDCETLYLDDIIFRDLSPSLQEELNLQQYYGNYQVTSTGACYRTEIAACIKYMTPKDWQNYVFGYSTKGVDDKKTETIIREWIKAYGKEANTTIAKLEDIRSPSETDGKVEMLLKRWKQIYDLCQQAVEAVSC</sequence>
<dbReference type="Pfam" id="PF00856">
    <property type="entry name" value="SET"/>
    <property type="match status" value="1"/>
</dbReference>
<gene>
    <name evidence="2" type="ORF">SI65_06302</name>
</gene>
<protein>
    <recommendedName>
        <fullName evidence="1">SET domain-containing protein</fullName>
    </recommendedName>
</protein>
<evidence type="ECO:0000313" key="2">
    <source>
        <dbReference type="EMBL" id="ODM18431.1"/>
    </source>
</evidence>
<dbReference type="Proteomes" id="UP000094569">
    <property type="component" value="Unassembled WGS sequence"/>
</dbReference>
<evidence type="ECO:0000313" key="3">
    <source>
        <dbReference type="Proteomes" id="UP000094569"/>
    </source>
</evidence>
<dbReference type="Gene3D" id="3.90.1410.10">
    <property type="entry name" value="set domain protein methyltransferase, domain 1"/>
    <property type="match status" value="1"/>
</dbReference>
<reference evidence="2 3" key="1">
    <citation type="journal article" date="2016" name="BMC Genomics">
        <title>Comparative genomic and transcriptomic analyses of the Fuzhuan brick tea-fermentation fungus Aspergillus cristatus.</title>
        <authorList>
            <person name="Ge Y."/>
            <person name="Wang Y."/>
            <person name="Liu Y."/>
            <person name="Tan Y."/>
            <person name="Ren X."/>
            <person name="Zhang X."/>
            <person name="Hyde K.D."/>
            <person name="Liu Y."/>
            <person name="Liu Z."/>
        </authorList>
    </citation>
    <scope>NUCLEOTIDE SEQUENCE [LARGE SCALE GENOMIC DNA]</scope>
    <source>
        <strain evidence="2 3">GZAAS20.1005</strain>
    </source>
</reference>
<dbReference type="InterPro" id="IPR001214">
    <property type="entry name" value="SET_dom"/>
</dbReference>
<dbReference type="SUPFAM" id="SSF82199">
    <property type="entry name" value="SET domain"/>
    <property type="match status" value="1"/>
</dbReference>
<accession>A0A1E3BCD3</accession>
<organism evidence="2 3">
    <name type="scientific">Aspergillus cristatus</name>
    <name type="common">Chinese Fuzhuan brick tea-fermentation fungus</name>
    <name type="synonym">Eurotium cristatum</name>
    <dbReference type="NCBI Taxonomy" id="573508"/>
    <lineage>
        <taxon>Eukaryota</taxon>
        <taxon>Fungi</taxon>
        <taxon>Dikarya</taxon>
        <taxon>Ascomycota</taxon>
        <taxon>Pezizomycotina</taxon>
        <taxon>Eurotiomycetes</taxon>
        <taxon>Eurotiomycetidae</taxon>
        <taxon>Eurotiales</taxon>
        <taxon>Aspergillaceae</taxon>
        <taxon>Aspergillus</taxon>
        <taxon>Aspergillus subgen. Aspergillus</taxon>
    </lineage>
</organism>
<dbReference type="STRING" id="573508.A0A1E3BCD3"/>
<proteinExistence type="predicted"/>
<dbReference type="GO" id="GO:0016279">
    <property type="term" value="F:protein-lysine N-methyltransferase activity"/>
    <property type="evidence" value="ECO:0007669"/>
    <property type="project" value="UniProtKB-ARBA"/>
</dbReference>